<dbReference type="KEGG" id="eex:EZJ17_09970"/>
<organism evidence="2 3">
    <name type="scientific">Eikenella exigua</name>
    <dbReference type="NCBI Taxonomy" id="2528037"/>
    <lineage>
        <taxon>Bacteria</taxon>
        <taxon>Pseudomonadati</taxon>
        <taxon>Pseudomonadota</taxon>
        <taxon>Betaproteobacteria</taxon>
        <taxon>Neisseriales</taxon>
        <taxon>Neisseriaceae</taxon>
        <taxon>Eikenella</taxon>
    </lineage>
</organism>
<dbReference type="AlphaFoldDB" id="A0AAX1FAK6"/>
<dbReference type="RefSeq" id="WP_151086595.1">
    <property type="nucleotide sequence ID" value="NZ_CP038019.1"/>
</dbReference>
<accession>A0AAX1FAK6</accession>
<keyword evidence="2" id="KW-0614">Plasmid</keyword>
<reference evidence="3" key="1">
    <citation type="journal article" date="2019" name="J. Anim. Genet.">
        <title>Description and whole genome sequencing of Eikenella exigua sp. nov., isolated from brain abscess and blood.</title>
        <authorList>
            <person name="Stormo K.A."/>
            <person name="Nygaard R.M."/>
            <person name="Bruvold T.S."/>
            <person name="Dimmen G."/>
            <person name="Lindemann P.C."/>
            <person name="Jordal S."/>
            <person name="Kommedal O."/>
        </authorList>
    </citation>
    <scope>NUCLEOTIDE SEQUENCE [LARGE SCALE GENOMIC DNA]</scope>
    <source>
        <strain evidence="3">PXX</strain>
        <plasmid evidence="3">unnamed1</plasmid>
    </source>
</reference>
<proteinExistence type="predicted"/>
<dbReference type="Proteomes" id="UP000326695">
    <property type="component" value="Plasmid unnamed1"/>
</dbReference>
<feature type="region of interest" description="Disordered" evidence="1">
    <location>
        <begin position="87"/>
        <end position="141"/>
    </location>
</feature>
<gene>
    <name evidence="2" type="ORF">EZJ17_09970</name>
</gene>
<name>A0AAX1FAK6_9NEIS</name>
<evidence type="ECO:0000313" key="3">
    <source>
        <dbReference type="Proteomes" id="UP000326695"/>
    </source>
</evidence>
<dbReference type="EMBL" id="CP038019">
    <property type="protein sequence ID" value="QED92984.1"/>
    <property type="molecule type" value="Genomic_DNA"/>
</dbReference>
<evidence type="ECO:0000256" key="1">
    <source>
        <dbReference type="SAM" id="MobiDB-lite"/>
    </source>
</evidence>
<feature type="compositionally biased region" description="Polar residues" evidence="1">
    <location>
        <begin position="123"/>
        <end position="135"/>
    </location>
</feature>
<keyword evidence="3" id="KW-1185">Reference proteome</keyword>
<protein>
    <recommendedName>
        <fullName evidence="4">Conjugal transfer protein TraK</fullName>
    </recommendedName>
</protein>
<feature type="compositionally biased region" description="Polar residues" evidence="1">
    <location>
        <begin position="87"/>
        <end position="102"/>
    </location>
</feature>
<dbReference type="Pfam" id="PF17273">
    <property type="entry name" value="DUF5338"/>
    <property type="match status" value="1"/>
</dbReference>
<evidence type="ECO:0008006" key="4">
    <source>
        <dbReference type="Google" id="ProtNLM"/>
    </source>
</evidence>
<sequence>MASTPSKIVSLVLAEAVKRDSRESKRSKSAHKAKFLSIRDDVAALVIEAKLPIQFVWQVLLDHGIIRCSYRTFLQYCREYLDQPTTAKMPSSAQANKQSSHSLPLAKRTKPAGPDKKPIIATAKQSRSFVFNSSPNEEDLL</sequence>
<geneLocation type="plasmid" evidence="2 3">
    <name>unnamed1</name>
</geneLocation>
<evidence type="ECO:0000313" key="2">
    <source>
        <dbReference type="EMBL" id="QED92984.1"/>
    </source>
</evidence>
<dbReference type="InterPro" id="IPR035225">
    <property type="entry name" value="DUF5338"/>
</dbReference>